<protein>
    <recommendedName>
        <fullName evidence="2">Syntaxin N-terminal domain-containing protein</fullName>
    </recommendedName>
</protein>
<feature type="coiled-coil region" evidence="1">
    <location>
        <begin position="29"/>
        <end position="56"/>
    </location>
</feature>
<evidence type="ECO:0000256" key="1">
    <source>
        <dbReference type="SAM" id="Coils"/>
    </source>
</evidence>
<evidence type="ECO:0000313" key="3">
    <source>
        <dbReference type="EMBL" id="KAJ8408580.1"/>
    </source>
</evidence>
<reference evidence="3" key="1">
    <citation type="journal article" date="2023" name="Science">
        <title>Genome structures resolve the early diversification of teleost fishes.</title>
        <authorList>
            <person name="Parey E."/>
            <person name="Louis A."/>
            <person name="Montfort J."/>
            <person name="Bouchez O."/>
            <person name="Roques C."/>
            <person name="Iampietro C."/>
            <person name="Lluch J."/>
            <person name="Castinel A."/>
            <person name="Donnadieu C."/>
            <person name="Desvignes T."/>
            <person name="Floi Bucao C."/>
            <person name="Jouanno E."/>
            <person name="Wen M."/>
            <person name="Mejri S."/>
            <person name="Dirks R."/>
            <person name="Jansen H."/>
            <person name="Henkel C."/>
            <person name="Chen W.J."/>
            <person name="Zahm M."/>
            <person name="Cabau C."/>
            <person name="Klopp C."/>
            <person name="Thompson A.W."/>
            <person name="Robinson-Rechavi M."/>
            <person name="Braasch I."/>
            <person name="Lecointre G."/>
            <person name="Bobe J."/>
            <person name="Postlethwait J.H."/>
            <person name="Berthelot C."/>
            <person name="Roest Crollius H."/>
            <person name="Guiguen Y."/>
        </authorList>
    </citation>
    <scope>NUCLEOTIDE SEQUENCE</scope>
    <source>
        <strain evidence="3">NC1722</strain>
    </source>
</reference>
<feature type="domain" description="Syntaxin N-terminal" evidence="2">
    <location>
        <begin position="27"/>
        <end position="103"/>
    </location>
</feature>
<accession>A0AAD7STZ1</accession>
<dbReference type="Gene3D" id="1.20.58.70">
    <property type="match status" value="1"/>
</dbReference>
<name>A0AAD7STZ1_9TELE</name>
<dbReference type="Proteomes" id="UP001221898">
    <property type="component" value="Unassembled WGS sequence"/>
</dbReference>
<dbReference type="AlphaFoldDB" id="A0AAD7STZ1"/>
<evidence type="ECO:0000313" key="4">
    <source>
        <dbReference type="Proteomes" id="UP001221898"/>
    </source>
</evidence>
<keyword evidence="1" id="KW-0175">Coiled coil</keyword>
<dbReference type="SUPFAM" id="SSF47661">
    <property type="entry name" value="t-snare proteins"/>
    <property type="match status" value="1"/>
</dbReference>
<dbReference type="Pfam" id="PF00804">
    <property type="entry name" value="Syntaxin"/>
    <property type="match status" value="1"/>
</dbReference>
<dbReference type="InterPro" id="IPR006011">
    <property type="entry name" value="Syntaxin_N"/>
</dbReference>
<evidence type="ECO:0000259" key="2">
    <source>
        <dbReference type="Pfam" id="PF00804"/>
    </source>
</evidence>
<dbReference type="GO" id="GO:0016020">
    <property type="term" value="C:membrane"/>
    <property type="evidence" value="ECO:0007669"/>
    <property type="project" value="InterPro"/>
</dbReference>
<gene>
    <name evidence="3" type="ORF">AAFF_G00252150</name>
</gene>
<organism evidence="3 4">
    <name type="scientific">Aldrovandia affinis</name>
    <dbReference type="NCBI Taxonomy" id="143900"/>
    <lineage>
        <taxon>Eukaryota</taxon>
        <taxon>Metazoa</taxon>
        <taxon>Chordata</taxon>
        <taxon>Craniata</taxon>
        <taxon>Vertebrata</taxon>
        <taxon>Euteleostomi</taxon>
        <taxon>Actinopterygii</taxon>
        <taxon>Neopterygii</taxon>
        <taxon>Teleostei</taxon>
        <taxon>Notacanthiformes</taxon>
        <taxon>Halosauridae</taxon>
        <taxon>Aldrovandia</taxon>
    </lineage>
</organism>
<sequence length="106" mass="12005">MRDRLADLTVSCENESGEVPFAVEPESFLEGFLRKVEEARRLVDKISSQVEEVKNKHSCILSAPDPDERTKEDLAWLNGAIKRNANAVRDHLKAMQEDLPQDENAN</sequence>
<proteinExistence type="predicted"/>
<dbReference type="EMBL" id="JAINUG010000034">
    <property type="protein sequence ID" value="KAJ8408580.1"/>
    <property type="molecule type" value="Genomic_DNA"/>
</dbReference>
<dbReference type="GO" id="GO:0016192">
    <property type="term" value="P:vesicle-mediated transport"/>
    <property type="evidence" value="ECO:0007669"/>
    <property type="project" value="InterPro"/>
</dbReference>
<dbReference type="InterPro" id="IPR010989">
    <property type="entry name" value="SNARE"/>
</dbReference>
<keyword evidence="4" id="KW-1185">Reference proteome</keyword>
<comment type="caution">
    <text evidence="3">The sequence shown here is derived from an EMBL/GenBank/DDBJ whole genome shotgun (WGS) entry which is preliminary data.</text>
</comment>